<accession>A0ABR6B5A3</accession>
<organism evidence="2 3">
    <name type="scientific">Bacillus aerius</name>
    <dbReference type="NCBI Taxonomy" id="293388"/>
    <lineage>
        <taxon>Bacteria</taxon>
        <taxon>Bacillati</taxon>
        <taxon>Bacillota</taxon>
        <taxon>Bacilli</taxon>
        <taxon>Bacillales</taxon>
        <taxon>Bacillaceae</taxon>
        <taxon>Bacillus</taxon>
    </lineage>
</organism>
<sequence length="501" mass="58782">MRPVNLMSIACAKADFEDDHFLDLYLKNFGIELKSVKETEWSSIQKLIKCLVSKDTAINNFENFFWGYTIPQISKEFDLLRINRKTIINIELKSTNTGTKMLKQLIENKYYLEFLKREEVINYTFVADEEKLYKLNHQHELEEVTIDDLRLNLGSQNGEFFNEDINGLFNPSNYLVSPFNSTNEFLNNNYFLTDHQINIKKQIIDSIFNTSYKYFSIQGGAGTGKTLLAYDIIKDLREKDNSVLIFHCGVINEGHEKLQAQGWNVAPIKDLATYNLNDYKVILLDEVQRIYLNQFEEIIEFSNKESSSSKIIFSFDKKQCLAGFEIDRDIPSRIDKLVNKKTSFKLTTKIRTNKELASFIQRLFDQSSAVEVEYSNIDIQYFSKGELAKKYLTYLSRDTDWTVIDFTESRRTVYPYDEYLLRNIPNSHKVVGQEFDNVVAVIDEFFYYNERGHLDTKGWPSKPYYHPTKMLYQNVSRARKKLKLIIIKNEEVLNYCLETLS</sequence>
<dbReference type="RefSeq" id="WP_182489433.1">
    <property type="nucleotide sequence ID" value="NZ_JACJIG010000004.1"/>
</dbReference>
<keyword evidence="3" id="KW-1185">Reference proteome</keyword>
<protein>
    <recommendedName>
        <fullName evidence="1">Schlafen group 3-like DNA/RNA helicase domain-containing protein</fullName>
    </recommendedName>
</protein>
<dbReference type="CDD" id="cd00009">
    <property type="entry name" value="AAA"/>
    <property type="match status" value="1"/>
</dbReference>
<comment type="caution">
    <text evidence="2">The sequence shown here is derived from an EMBL/GenBank/DDBJ whole genome shotgun (WGS) entry which is preliminary data.</text>
</comment>
<evidence type="ECO:0000313" key="2">
    <source>
        <dbReference type="EMBL" id="MBA8919274.1"/>
    </source>
</evidence>
<feature type="domain" description="Schlafen group 3-like DNA/RNA helicase" evidence="1">
    <location>
        <begin position="214"/>
        <end position="393"/>
    </location>
</feature>
<evidence type="ECO:0000259" key="1">
    <source>
        <dbReference type="Pfam" id="PF09848"/>
    </source>
</evidence>
<proteinExistence type="predicted"/>
<name>A0ABR6B5A3_9BACI</name>
<gene>
    <name evidence="2" type="ORF">HNP39_003030</name>
</gene>
<evidence type="ECO:0000313" key="3">
    <source>
        <dbReference type="Proteomes" id="UP000517315"/>
    </source>
</evidence>
<reference evidence="2 3" key="1">
    <citation type="submission" date="2020-08" db="EMBL/GenBank/DDBJ databases">
        <title>Functional genomics of gut bacteria from endangered species of beetles.</title>
        <authorList>
            <person name="Carlos-Shanley C."/>
        </authorList>
    </citation>
    <scope>NUCLEOTIDE SEQUENCE [LARGE SCALE GENOMIC DNA]</scope>
    <source>
        <strain evidence="2 3">S00152</strain>
    </source>
</reference>
<dbReference type="Gene3D" id="3.40.50.300">
    <property type="entry name" value="P-loop containing nucleotide triphosphate hydrolases"/>
    <property type="match status" value="1"/>
</dbReference>
<dbReference type="InterPro" id="IPR018647">
    <property type="entry name" value="SLFN_3-like_DNA/RNA_helicase"/>
</dbReference>
<dbReference type="Proteomes" id="UP000517315">
    <property type="component" value="Unassembled WGS sequence"/>
</dbReference>
<dbReference type="EMBL" id="JACJIG010000004">
    <property type="protein sequence ID" value="MBA8919274.1"/>
    <property type="molecule type" value="Genomic_DNA"/>
</dbReference>
<dbReference type="Pfam" id="PF09848">
    <property type="entry name" value="SLFN-g3_helicase"/>
    <property type="match status" value="1"/>
</dbReference>
<dbReference type="InterPro" id="IPR027417">
    <property type="entry name" value="P-loop_NTPase"/>
</dbReference>
<dbReference type="SUPFAM" id="SSF52540">
    <property type="entry name" value="P-loop containing nucleoside triphosphate hydrolases"/>
    <property type="match status" value="1"/>
</dbReference>